<evidence type="ECO:0000313" key="1">
    <source>
        <dbReference type="EMBL" id="KIK35962.1"/>
    </source>
</evidence>
<dbReference type="InParanoid" id="A0A0D0ANS6"/>
<dbReference type="Proteomes" id="UP000054485">
    <property type="component" value="Unassembled WGS sequence"/>
</dbReference>
<accession>A0A0D0ANS6</accession>
<proteinExistence type="predicted"/>
<dbReference type="EMBL" id="KN835574">
    <property type="protein sequence ID" value="KIK35962.1"/>
    <property type="molecule type" value="Genomic_DNA"/>
</dbReference>
<organism evidence="1 2">
    <name type="scientific">Suillus luteus UH-Slu-Lm8-n1</name>
    <dbReference type="NCBI Taxonomy" id="930992"/>
    <lineage>
        <taxon>Eukaryota</taxon>
        <taxon>Fungi</taxon>
        <taxon>Dikarya</taxon>
        <taxon>Basidiomycota</taxon>
        <taxon>Agaricomycotina</taxon>
        <taxon>Agaricomycetes</taxon>
        <taxon>Agaricomycetidae</taxon>
        <taxon>Boletales</taxon>
        <taxon>Suillineae</taxon>
        <taxon>Suillaceae</taxon>
        <taxon>Suillus</taxon>
    </lineage>
</organism>
<evidence type="ECO:0000313" key="2">
    <source>
        <dbReference type="Proteomes" id="UP000054485"/>
    </source>
</evidence>
<reference evidence="1 2" key="1">
    <citation type="submission" date="2014-04" db="EMBL/GenBank/DDBJ databases">
        <authorList>
            <consortium name="DOE Joint Genome Institute"/>
            <person name="Kuo A."/>
            <person name="Ruytinx J."/>
            <person name="Rineau F."/>
            <person name="Colpaert J."/>
            <person name="Kohler A."/>
            <person name="Nagy L.G."/>
            <person name="Floudas D."/>
            <person name="Copeland A."/>
            <person name="Barry K.W."/>
            <person name="Cichocki N."/>
            <person name="Veneault-Fourrey C."/>
            <person name="LaButti K."/>
            <person name="Lindquist E.A."/>
            <person name="Lipzen A."/>
            <person name="Lundell T."/>
            <person name="Morin E."/>
            <person name="Murat C."/>
            <person name="Sun H."/>
            <person name="Tunlid A."/>
            <person name="Henrissat B."/>
            <person name="Grigoriev I.V."/>
            <person name="Hibbett D.S."/>
            <person name="Martin F."/>
            <person name="Nordberg H.P."/>
            <person name="Cantor M.N."/>
            <person name="Hua S.X."/>
        </authorList>
    </citation>
    <scope>NUCLEOTIDE SEQUENCE [LARGE SCALE GENOMIC DNA]</scope>
    <source>
        <strain evidence="1 2">UH-Slu-Lm8-n1</strain>
    </source>
</reference>
<dbReference type="AlphaFoldDB" id="A0A0D0ANS6"/>
<protein>
    <submittedName>
        <fullName evidence="1">Uncharacterized protein</fullName>
    </submittedName>
</protein>
<name>A0A0D0ANS6_9AGAM</name>
<reference evidence="2" key="2">
    <citation type="submission" date="2015-01" db="EMBL/GenBank/DDBJ databases">
        <title>Evolutionary Origins and Diversification of the Mycorrhizal Mutualists.</title>
        <authorList>
            <consortium name="DOE Joint Genome Institute"/>
            <consortium name="Mycorrhizal Genomics Consortium"/>
            <person name="Kohler A."/>
            <person name="Kuo A."/>
            <person name="Nagy L.G."/>
            <person name="Floudas D."/>
            <person name="Copeland A."/>
            <person name="Barry K.W."/>
            <person name="Cichocki N."/>
            <person name="Veneault-Fourrey C."/>
            <person name="LaButti K."/>
            <person name="Lindquist E.A."/>
            <person name="Lipzen A."/>
            <person name="Lundell T."/>
            <person name="Morin E."/>
            <person name="Murat C."/>
            <person name="Riley R."/>
            <person name="Ohm R."/>
            <person name="Sun H."/>
            <person name="Tunlid A."/>
            <person name="Henrissat B."/>
            <person name="Grigoriev I.V."/>
            <person name="Hibbett D.S."/>
            <person name="Martin F."/>
        </authorList>
    </citation>
    <scope>NUCLEOTIDE SEQUENCE [LARGE SCALE GENOMIC DNA]</scope>
    <source>
        <strain evidence="2">UH-Slu-Lm8-n1</strain>
    </source>
</reference>
<keyword evidence="2" id="KW-1185">Reference proteome</keyword>
<gene>
    <name evidence="1" type="ORF">CY34DRAFT_811729</name>
</gene>
<dbReference type="HOGENOM" id="CLU_2759507_0_0_1"/>
<sequence length="70" mass="7754">MTPKFVYHAKIAQLNPIKLVGRESLPVCQLVKFNIPLPRHKTLVDVLGTYLLVITCANDQITDPSGFSSC</sequence>